<dbReference type="Proteomes" id="UP000189627">
    <property type="component" value="Chromosome 1"/>
</dbReference>
<proteinExistence type="predicted"/>
<dbReference type="EMBL" id="CP017757">
    <property type="protein sequence ID" value="AQV95070.1"/>
    <property type="molecule type" value="Genomic_DNA"/>
</dbReference>
<evidence type="ECO:0000313" key="2">
    <source>
        <dbReference type="Proteomes" id="UP000189627"/>
    </source>
</evidence>
<organism evidence="1 2">
    <name type="scientific">Cupriavidus necator</name>
    <name type="common">Alcaligenes eutrophus</name>
    <name type="synonym">Ralstonia eutropha</name>
    <dbReference type="NCBI Taxonomy" id="106590"/>
    <lineage>
        <taxon>Bacteria</taxon>
        <taxon>Pseudomonadati</taxon>
        <taxon>Pseudomonadota</taxon>
        <taxon>Betaproteobacteria</taxon>
        <taxon>Burkholderiales</taxon>
        <taxon>Burkholderiaceae</taxon>
        <taxon>Cupriavidus</taxon>
    </lineage>
</organism>
<protein>
    <submittedName>
        <fullName evidence="1">Uncharacterized protein</fullName>
    </submittedName>
</protein>
<evidence type="ECO:0000313" key="1">
    <source>
        <dbReference type="EMBL" id="AQV95070.1"/>
    </source>
</evidence>
<sequence length="127" mass="14678">MLQNEELNSALVMDYTVADPVYRHSDTDAPQPFSQSDFQKNEELFNDTAWVLTVVGPRVVIPVCKWLSYDDPDLECAIGGAHRRSRIHEILPLRVPARSHKKRMLQSELLTGFFPFRTRHAKPHELH</sequence>
<name>A0A1U9UR16_CUPNE</name>
<dbReference type="KEGG" id="cuh:BJN34_14410"/>
<dbReference type="AlphaFoldDB" id="A0A1U9UR16"/>
<gene>
    <name evidence="1" type="ORF">BJN34_14410</name>
</gene>
<accession>A0A1U9UR16</accession>
<reference evidence="2" key="1">
    <citation type="submission" date="2017-02" db="EMBL/GenBank/DDBJ databases">
        <title>Complete genome sequence of Cupriavidus necator strain NH9, a 3-chlorobenzoate degrader.</title>
        <authorList>
            <person name="Moriuchi R."/>
            <person name="Dohra H."/>
            <person name="Ogawa N."/>
        </authorList>
    </citation>
    <scope>NUCLEOTIDE SEQUENCE [LARGE SCALE GENOMIC DNA]</scope>
    <source>
        <strain evidence="2">NH9</strain>
    </source>
</reference>